<keyword evidence="4" id="KW-0677">Repeat</keyword>
<reference evidence="12" key="1">
    <citation type="submission" date="2014-12" db="EMBL/GenBank/DDBJ databases">
        <title>Insight into the proteome of Arion vulgaris.</title>
        <authorList>
            <person name="Aradska J."/>
            <person name="Bulat T."/>
            <person name="Smidak R."/>
            <person name="Sarate P."/>
            <person name="Gangsoo J."/>
            <person name="Sialana F."/>
            <person name="Bilban M."/>
            <person name="Lubec G."/>
        </authorList>
    </citation>
    <scope>NUCLEOTIDE SEQUENCE</scope>
    <source>
        <tissue evidence="12">Skin</tissue>
    </source>
</reference>
<evidence type="ECO:0000256" key="8">
    <source>
        <dbReference type="ARBA" id="ARBA00023163"/>
    </source>
</evidence>
<keyword evidence="5 10" id="KW-0863">Zinc-finger</keyword>
<dbReference type="PROSITE" id="PS00028">
    <property type="entry name" value="ZINC_FINGER_C2H2_1"/>
    <property type="match status" value="2"/>
</dbReference>
<dbReference type="SMART" id="SM00355">
    <property type="entry name" value="ZnF_C2H2"/>
    <property type="match status" value="2"/>
</dbReference>
<dbReference type="FunFam" id="3.30.160.60:FF:000624">
    <property type="entry name" value="zinc finger protein 697"/>
    <property type="match status" value="1"/>
</dbReference>
<dbReference type="GO" id="GO:0003677">
    <property type="term" value="F:DNA binding"/>
    <property type="evidence" value="ECO:0007669"/>
    <property type="project" value="UniProtKB-KW"/>
</dbReference>
<dbReference type="GO" id="GO:0005634">
    <property type="term" value="C:nucleus"/>
    <property type="evidence" value="ECO:0007669"/>
    <property type="project" value="UniProtKB-SubCell"/>
</dbReference>
<feature type="non-terminal residue" evidence="12">
    <location>
        <position position="1"/>
    </location>
</feature>
<dbReference type="PROSITE" id="PS50157">
    <property type="entry name" value="ZINC_FINGER_C2H2_2"/>
    <property type="match status" value="2"/>
</dbReference>
<evidence type="ECO:0000256" key="3">
    <source>
        <dbReference type="ARBA" id="ARBA00022723"/>
    </source>
</evidence>
<dbReference type="InterPro" id="IPR036236">
    <property type="entry name" value="Znf_C2H2_sf"/>
</dbReference>
<evidence type="ECO:0000256" key="9">
    <source>
        <dbReference type="ARBA" id="ARBA00023242"/>
    </source>
</evidence>
<comment type="similarity">
    <text evidence="2">Belongs to the krueppel C2H2-type zinc-finger protein family.</text>
</comment>
<evidence type="ECO:0000256" key="10">
    <source>
        <dbReference type="PROSITE-ProRule" id="PRU00042"/>
    </source>
</evidence>
<dbReference type="Gene3D" id="3.30.160.60">
    <property type="entry name" value="Classic Zinc Finger"/>
    <property type="match status" value="2"/>
</dbReference>
<sequence>HKRIHTGDKPYKCEVCDKMFTYKGGLNAHKRIHTVDKHYKCHVCGMEFNQNQELQIHKRNHTFLLDQLLAKTIQIAPSL</sequence>
<keyword evidence="6" id="KW-0862">Zinc</keyword>
<protein>
    <recommendedName>
        <fullName evidence="11">C2H2-type domain-containing protein</fullName>
    </recommendedName>
</protein>
<dbReference type="GO" id="GO:0010468">
    <property type="term" value="P:regulation of gene expression"/>
    <property type="evidence" value="ECO:0007669"/>
    <property type="project" value="TreeGrafter"/>
</dbReference>
<feature type="domain" description="C2H2-type" evidence="11">
    <location>
        <begin position="39"/>
        <end position="62"/>
    </location>
</feature>
<keyword evidence="7" id="KW-0238">DNA-binding</keyword>
<evidence type="ECO:0000259" key="11">
    <source>
        <dbReference type="PROSITE" id="PS50157"/>
    </source>
</evidence>
<dbReference type="EMBL" id="HACG01004173">
    <property type="protein sequence ID" value="CEK51038.1"/>
    <property type="molecule type" value="Transcribed_RNA"/>
</dbReference>
<dbReference type="SUPFAM" id="SSF57667">
    <property type="entry name" value="beta-beta-alpha zinc fingers"/>
    <property type="match status" value="1"/>
</dbReference>
<keyword evidence="3" id="KW-0479">Metal-binding</keyword>
<evidence type="ECO:0000256" key="4">
    <source>
        <dbReference type="ARBA" id="ARBA00022737"/>
    </source>
</evidence>
<dbReference type="PANTHER" id="PTHR16515">
    <property type="entry name" value="PR DOMAIN ZINC FINGER PROTEIN"/>
    <property type="match status" value="1"/>
</dbReference>
<evidence type="ECO:0000256" key="7">
    <source>
        <dbReference type="ARBA" id="ARBA00023125"/>
    </source>
</evidence>
<evidence type="ECO:0000256" key="1">
    <source>
        <dbReference type="ARBA" id="ARBA00004123"/>
    </source>
</evidence>
<dbReference type="AlphaFoldDB" id="A0A0B6Y4M8"/>
<feature type="domain" description="C2H2-type" evidence="11">
    <location>
        <begin position="11"/>
        <end position="38"/>
    </location>
</feature>
<evidence type="ECO:0000313" key="12">
    <source>
        <dbReference type="EMBL" id="CEK51038.1"/>
    </source>
</evidence>
<keyword evidence="9" id="KW-0539">Nucleus</keyword>
<evidence type="ECO:0000256" key="5">
    <source>
        <dbReference type="ARBA" id="ARBA00022771"/>
    </source>
</evidence>
<gene>
    <name evidence="12" type="primary">ORF12313</name>
</gene>
<keyword evidence="8" id="KW-0804">Transcription</keyword>
<organism evidence="12">
    <name type="scientific">Arion vulgaris</name>
    <dbReference type="NCBI Taxonomy" id="1028688"/>
    <lineage>
        <taxon>Eukaryota</taxon>
        <taxon>Metazoa</taxon>
        <taxon>Spiralia</taxon>
        <taxon>Lophotrochozoa</taxon>
        <taxon>Mollusca</taxon>
        <taxon>Gastropoda</taxon>
        <taxon>Heterobranchia</taxon>
        <taxon>Euthyneura</taxon>
        <taxon>Panpulmonata</taxon>
        <taxon>Eupulmonata</taxon>
        <taxon>Stylommatophora</taxon>
        <taxon>Helicina</taxon>
        <taxon>Arionoidea</taxon>
        <taxon>Arionidae</taxon>
        <taxon>Arion</taxon>
    </lineage>
</organism>
<proteinExistence type="inferred from homology"/>
<name>A0A0B6Y4M8_9EUPU</name>
<accession>A0A0B6Y4M8</accession>
<dbReference type="GO" id="GO:0008270">
    <property type="term" value="F:zinc ion binding"/>
    <property type="evidence" value="ECO:0007669"/>
    <property type="project" value="UniProtKB-KW"/>
</dbReference>
<dbReference type="Pfam" id="PF00096">
    <property type="entry name" value="zf-C2H2"/>
    <property type="match status" value="2"/>
</dbReference>
<dbReference type="InterPro" id="IPR013087">
    <property type="entry name" value="Znf_C2H2_type"/>
</dbReference>
<comment type="subcellular location">
    <subcellularLocation>
        <location evidence="1">Nucleus</location>
    </subcellularLocation>
</comment>
<evidence type="ECO:0000256" key="2">
    <source>
        <dbReference type="ARBA" id="ARBA00006991"/>
    </source>
</evidence>
<evidence type="ECO:0000256" key="6">
    <source>
        <dbReference type="ARBA" id="ARBA00022833"/>
    </source>
</evidence>
<dbReference type="FunFam" id="3.30.160.60:FF:000188">
    <property type="entry name" value="Zinc finger protein 787"/>
    <property type="match status" value="1"/>
</dbReference>
<dbReference type="PANTHER" id="PTHR16515:SF66">
    <property type="entry name" value="C2H2-TYPE DOMAIN-CONTAINING PROTEIN"/>
    <property type="match status" value="1"/>
</dbReference>
<dbReference type="InterPro" id="IPR050331">
    <property type="entry name" value="Zinc_finger"/>
</dbReference>